<dbReference type="Pfam" id="PF08156">
    <property type="entry name" value="NOP5NT"/>
    <property type="match status" value="1"/>
</dbReference>
<dbReference type="AlphaFoldDB" id="A0AAD9KG18"/>
<name>A0AAD9KG18_9ANNE</name>
<dbReference type="Proteomes" id="UP001208570">
    <property type="component" value="Unassembled WGS sequence"/>
</dbReference>
<dbReference type="GO" id="GO:0030515">
    <property type="term" value="F:snoRNA binding"/>
    <property type="evidence" value="ECO:0007669"/>
    <property type="project" value="InterPro"/>
</dbReference>
<accession>A0AAD9KG18</accession>
<organism evidence="2 3">
    <name type="scientific">Paralvinella palmiformis</name>
    <dbReference type="NCBI Taxonomy" id="53620"/>
    <lineage>
        <taxon>Eukaryota</taxon>
        <taxon>Metazoa</taxon>
        <taxon>Spiralia</taxon>
        <taxon>Lophotrochozoa</taxon>
        <taxon>Annelida</taxon>
        <taxon>Polychaeta</taxon>
        <taxon>Sedentaria</taxon>
        <taxon>Canalipalpata</taxon>
        <taxon>Terebellida</taxon>
        <taxon>Terebelliformia</taxon>
        <taxon>Alvinellidae</taxon>
        <taxon>Paralvinella</taxon>
    </lineage>
</organism>
<dbReference type="InterPro" id="IPR012976">
    <property type="entry name" value="NOSIC"/>
</dbReference>
<dbReference type="GO" id="GO:0032040">
    <property type="term" value="C:small-subunit processome"/>
    <property type="evidence" value="ECO:0007669"/>
    <property type="project" value="InterPro"/>
</dbReference>
<dbReference type="InterPro" id="IPR036070">
    <property type="entry name" value="Nop_dom_sf"/>
</dbReference>
<dbReference type="PANTHER" id="PTHR10894:SF1">
    <property type="entry name" value="NUCLEOLAR PROTEIN 58"/>
    <property type="match status" value="1"/>
</dbReference>
<dbReference type="SMART" id="SM00931">
    <property type="entry name" value="NOSIC"/>
    <property type="match status" value="1"/>
</dbReference>
<protein>
    <recommendedName>
        <fullName evidence="1">NOSIC domain-containing protein</fullName>
    </recommendedName>
</protein>
<keyword evidence="3" id="KW-1185">Reference proteome</keyword>
<evidence type="ECO:0000259" key="1">
    <source>
        <dbReference type="SMART" id="SM00931"/>
    </source>
</evidence>
<dbReference type="InterPro" id="IPR012974">
    <property type="entry name" value="NOP58/56_N"/>
</dbReference>
<dbReference type="GO" id="GO:0031428">
    <property type="term" value="C:box C/D methylation guide snoRNP complex"/>
    <property type="evidence" value="ECO:0007669"/>
    <property type="project" value="InterPro"/>
</dbReference>
<evidence type="ECO:0000313" key="2">
    <source>
        <dbReference type="EMBL" id="KAK2170100.1"/>
    </source>
</evidence>
<dbReference type="SUPFAM" id="SSF89124">
    <property type="entry name" value="Nop domain"/>
    <property type="match status" value="1"/>
</dbReference>
<feature type="domain" description="NOSIC" evidence="1">
    <location>
        <begin position="162"/>
        <end position="195"/>
    </location>
</feature>
<reference evidence="2" key="1">
    <citation type="journal article" date="2023" name="Mol. Biol. Evol.">
        <title>Third-Generation Sequencing Reveals the Adaptive Role of the Epigenome in Three Deep-Sea Polychaetes.</title>
        <authorList>
            <person name="Perez M."/>
            <person name="Aroh O."/>
            <person name="Sun Y."/>
            <person name="Lan Y."/>
            <person name="Juniper S.K."/>
            <person name="Young C.R."/>
            <person name="Angers B."/>
            <person name="Qian P.Y."/>
        </authorList>
    </citation>
    <scope>NUCLEOTIDE SEQUENCE</scope>
    <source>
        <strain evidence="2">P08H-3</strain>
    </source>
</reference>
<dbReference type="PANTHER" id="PTHR10894">
    <property type="entry name" value="NUCLEOLAR PROTEIN 5 NUCLEOLAR PROTEIN NOP5 NOP58"/>
    <property type="match status" value="1"/>
</dbReference>
<sequence length="208" mass="23329">MLVLFETPAGYALFKLLDEKKLQSSDNLYKDFESPETASKVVKLKHFQKFKDTTEALAATTAAVEGKMSKTLKKMLKKLVVKETQDILAVADAKLGNSIKDKLDLNCVSNSAVQELMRCIRAQTNSLITGLPEKELSAMALGLAHSLSRYKLKFSPDKVDTMIVQAISLLDDLDKELNNYVMRAREWYGFGTFQNWARSSLTTWPLPS</sequence>
<dbReference type="InterPro" id="IPR045056">
    <property type="entry name" value="Nop56/Nop58"/>
</dbReference>
<proteinExistence type="predicted"/>
<dbReference type="Gene3D" id="1.10.287.4070">
    <property type="match status" value="1"/>
</dbReference>
<gene>
    <name evidence="2" type="ORF">LSH36_4g04025</name>
</gene>
<comment type="caution">
    <text evidence="2">The sequence shown here is derived from an EMBL/GenBank/DDBJ whole genome shotgun (WGS) entry which is preliminary data.</text>
</comment>
<dbReference type="EMBL" id="JAODUP010000004">
    <property type="protein sequence ID" value="KAK2170100.1"/>
    <property type="molecule type" value="Genomic_DNA"/>
</dbReference>
<evidence type="ECO:0000313" key="3">
    <source>
        <dbReference type="Proteomes" id="UP001208570"/>
    </source>
</evidence>